<organism evidence="2 3">
    <name type="scientific">Trichonephila inaurata madagascariensis</name>
    <dbReference type="NCBI Taxonomy" id="2747483"/>
    <lineage>
        <taxon>Eukaryota</taxon>
        <taxon>Metazoa</taxon>
        <taxon>Ecdysozoa</taxon>
        <taxon>Arthropoda</taxon>
        <taxon>Chelicerata</taxon>
        <taxon>Arachnida</taxon>
        <taxon>Araneae</taxon>
        <taxon>Araneomorphae</taxon>
        <taxon>Entelegynae</taxon>
        <taxon>Araneoidea</taxon>
        <taxon>Nephilidae</taxon>
        <taxon>Trichonephila</taxon>
        <taxon>Trichonephila inaurata</taxon>
    </lineage>
</organism>
<evidence type="ECO:0000256" key="1">
    <source>
        <dbReference type="SAM" id="MobiDB-lite"/>
    </source>
</evidence>
<comment type="caution">
    <text evidence="2">The sequence shown here is derived from an EMBL/GenBank/DDBJ whole genome shotgun (WGS) entry which is preliminary data.</text>
</comment>
<reference evidence="2" key="1">
    <citation type="submission" date="2020-08" db="EMBL/GenBank/DDBJ databases">
        <title>Multicomponent nature underlies the extraordinary mechanical properties of spider dragline silk.</title>
        <authorList>
            <person name="Kono N."/>
            <person name="Nakamura H."/>
            <person name="Mori M."/>
            <person name="Yoshida Y."/>
            <person name="Ohtoshi R."/>
            <person name="Malay A.D."/>
            <person name="Moran D.A.P."/>
            <person name="Tomita M."/>
            <person name="Numata K."/>
            <person name="Arakawa K."/>
        </authorList>
    </citation>
    <scope>NUCLEOTIDE SEQUENCE</scope>
</reference>
<protein>
    <submittedName>
        <fullName evidence="2">Uncharacterized protein</fullName>
    </submittedName>
</protein>
<name>A0A8X6X9W0_9ARAC</name>
<dbReference type="AlphaFoldDB" id="A0A8X6X9W0"/>
<feature type="compositionally biased region" description="Basic residues" evidence="1">
    <location>
        <begin position="20"/>
        <end position="29"/>
    </location>
</feature>
<sequence>MLDQPLHARPSASLSIQKTHSPKTPRCRGKIGAASDRRFSYKGKWFYVYPPSEPAGMAPINRWPLSKLAEGPTRPSTLRF</sequence>
<feature type="region of interest" description="Disordered" evidence="1">
    <location>
        <begin position="1"/>
        <end position="30"/>
    </location>
</feature>
<proteinExistence type="predicted"/>
<accession>A0A8X6X9W0</accession>
<dbReference type="OrthoDB" id="10463453at2759"/>
<dbReference type="Proteomes" id="UP000886998">
    <property type="component" value="Unassembled WGS sequence"/>
</dbReference>
<evidence type="ECO:0000313" key="3">
    <source>
        <dbReference type="Proteomes" id="UP000886998"/>
    </source>
</evidence>
<evidence type="ECO:0000313" key="2">
    <source>
        <dbReference type="EMBL" id="GFY49344.1"/>
    </source>
</evidence>
<dbReference type="EMBL" id="BMAV01006967">
    <property type="protein sequence ID" value="GFY49344.1"/>
    <property type="molecule type" value="Genomic_DNA"/>
</dbReference>
<keyword evidence="3" id="KW-1185">Reference proteome</keyword>
<gene>
    <name evidence="2" type="ORF">TNIN_357071</name>
</gene>